<evidence type="ECO:0000313" key="3">
    <source>
        <dbReference type="Proteomes" id="UP001157974"/>
    </source>
</evidence>
<name>A0AAV8UUJ6_9RHOD</name>
<evidence type="ECO:0000313" key="2">
    <source>
        <dbReference type="EMBL" id="KAJ8904762.1"/>
    </source>
</evidence>
<feature type="transmembrane region" description="Helical" evidence="1">
    <location>
        <begin position="32"/>
        <end position="51"/>
    </location>
</feature>
<accession>A0AAV8UUJ6</accession>
<keyword evidence="1" id="KW-0812">Transmembrane</keyword>
<organism evidence="2 3">
    <name type="scientific">Rhodosorus marinus</name>
    <dbReference type="NCBI Taxonomy" id="101924"/>
    <lineage>
        <taxon>Eukaryota</taxon>
        <taxon>Rhodophyta</taxon>
        <taxon>Stylonematophyceae</taxon>
        <taxon>Stylonematales</taxon>
        <taxon>Stylonemataceae</taxon>
        <taxon>Rhodosorus</taxon>
    </lineage>
</organism>
<evidence type="ECO:0008006" key="4">
    <source>
        <dbReference type="Google" id="ProtNLM"/>
    </source>
</evidence>
<dbReference type="Proteomes" id="UP001157974">
    <property type="component" value="Unassembled WGS sequence"/>
</dbReference>
<keyword evidence="3" id="KW-1185">Reference proteome</keyword>
<dbReference type="EMBL" id="JAMWBK010000005">
    <property type="protein sequence ID" value="KAJ8904762.1"/>
    <property type="molecule type" value="Genomic_DNA"/>
</dbReference>
<keyword evidence="1" id="KW-0472">Membrane</keyword>
<comment type="caution">
    <text evidence="2">The sequence shown here is derived from an EMBL/GenBank/DDBJ whole genome shotgun (WGS) entry which is preliminary data.</text>
</comment>
<keyword evidence="1" id="KW-1133">Transmembrane helix</keyword>
<protein>
    <recommendedName>
        <fullName evidence="4">Copper transporter</fullName>
    </recommendedName>
</protein>
<gene>
    <name evidence="2" type="ORF">NDN08_001278</name>
</gene>
<dbReference type="AlphaFoldDB" id="A0AAV8UUJ6"/>
<sequence>MKCSCPKISNPVQKRDGRTEIWGNTAWEWGQILGALLIFYGILMLYFYALLQAAYAVRAAYGTLDRPGTDFPNASS</sequence>
<evidence type="ECO:0000256" key="1">
    <source>
        <dbReference type="SAM" id="Phobius"/>
    </source>
</evidence>
<proteinExistence type="predicted"/>
<reference evidence="2 3" key="1">
    <citation type="journal article" date="2023" name="Nat. Commun.">
        <title>Origin of minicircular mitochondrial genomes in red algae.</title>
        <authorList>
            <person name="Lee Y."/>
            <person name="Cho C.H."/>
            <person name="Lee Y.M."/>
            <person name="Park S.I."/>
            <person name="Yang J.H."/>
            <person name="West J.A."/>
            <person name="Bhattacharya D."/>
            <person name="Yoon H.S."/>
        </authorList>
    </citation>
    <scope>NUCLEOTIDE SEQUENCE [LARGE SCALE GENOMIC DNA]</scope>
    <source>
        <strain evidence="2 3">CCMP1338</strain>
        <tissue evidence="2">Whole cell</tissue>
    </source>
</reference>